<keyword evidence="9" id="KW-0378">Hydrolase</keyword>
<name>A0AAF0YV30_9CORY</name>
<sequence length="281" mass="31586">MEFDPSPLNSWYRENGRSLPWREPGTSPWAVLVSEVMSQQTPVNRVIPAWKMWMQRWPTPKDLALADTADVLRAWGRLGYPRRALRLQEAARKLAGSPFPREVDELLTLPGIGDYTARAVASFAFGQSVPVVDVNVRRVHYRLFDALFLTPPAKKSDLNRIPAPSPELSVALMELGALICTATNPTCDECPLQPQCAWVEAGKPMPSEEEMHQKKKRVQKFEGTDRQVRGKIMALLRDADEPLTSIDTAWPDAAQRSRALYSLLEDGLAEQLPDGRFSLPR</sequence>
<keyword evidence="11" id="KW-0411">Iron-sulfur</keyword>
<protein>
    <recommendedName>
        <fullName evidence="5">Adenine DNA glycosylase</fullName>
        <ecNumber evidence="4">3.2.2.31</ecNumber>
    </recommendedName>
</protein>
<dbReference type="EMBL" id="CP136958">
    <property type="protein sequence ID" value="WOT02439.1"/>
    <property type="molecule type" value="Genomic_DNA"/>
</dbReference>
<comment type="catalytic activity">
    <reaction evidence="1">
        <text>Hydrolyzes free adenine bases from 7,8-dihydro-8-oxoguanine:adenine mismatched double-stranded DNA, leaving an apurinic site.</text>
        <dbReference type="EC" id="3.2.2.31"/>
    </reaction>
</comment>
<evidence type="ECO:0000313" key="16">
    <source>
        <dbReference type="Proteomes" id="UP000234560"/>
    </source>
</evidence>
<dbReference type="GO" id="GO:0034039">
    <property type="term" value="F:8-oxo-7,8-dihydroguanine DNA N-glycosylase activity"/>
    <property type="evidence" value="ECO:0007669"/>
    <property type="project" value="TreeGrafter"/>
</dbReference>
<dbReference type="RefSeq" id="WP_101678674.1">
    <property type="nucleotide sequence ID" value="NZ_CAMYCO010000008.1"/>
</dbReference>
<dbReference type="GO" id="GO:0051539">
    <property type="term" value="F:4 iron, 4 sulfur cluster binding"/>
    <property type="evidence" value="ECO:0007669"/>
    <property type="project" value="UniProtKB-KW"/>
</dbReference>
<dbReference type="AlphaFoldDB" id="A0AAF0YV30"/>
<keyword evidence="12" id="KW-0234">DNA repair</keyword>
<dbReference type="GO" id="GO:0000701">
    <property type="term" value="F:purine-specific mismatch base pair DNA N-glycosylase activity"/>
    <property type="evidence" value="ECO:0007669"/>
    <property type="project" value="UniProtKB-EC"/>
</dbReference>
<dbReference type="CDD" id="cd00056">
    <property type="entry name" value="ENDO3c"/>
    <property type="match status" value="1"/>
</dbReference>
<keyword evidence="8" id="KW-0227">DNA damage</keyword>
<dbReference type="SMART" id="SM00478">
    <property type="entry name" value="ENDO3c"/>
    <property type="match status" value="1"/>
</dbReference>
<evidence type="ECO:0000256" key="11">
    <source>
        <dbReference type="ARBA" id="ARBA00023014"/>
    </source>
</evidence>
<dbReference type="InterPro" id="IPR003651">
    <property type="entry name" value="Endonuclease3_FeS-loop_motif"/>
</dbReference>
<dbReference type="PROSITE" id="PS01155">
    <property type="entry name" value="ENDONUCLEASE_III_2"/>
    <property type="match status" value="1"/>
</dbReference>
<dbReference type="Pfam" id="PF00730">
    <property type="entry name" value="HhH-GPD"/>
    <property type="match status" value="1"/>
</dbReference>
<gene>
    <name evidence="15" type="ORF">CYJ47_01285</name>
</gene>
<evidence type="ECO:0000259" key="14">
    <source>
        <dbReference type="SMART" id="SM00478"/>
    </source>
</evidence>
<proteinExistence type="inferred from homology"/>
<dbReference type="InterPro" id="IPR000445">
    <property type="entry name" value="HhH_motif"/>
</dbReference>
<reference evidence="15" key="1">
    <citation type="submission" date="2017-12" db="EMBL/GenBank/DDBJ databases">
        <authorList>
            <person name="Thomas-White K."/>
            <person name="Wolfe A.J."/>
        </authorList>
    </citation>
    <scope>NUCLEOTIDE SEQUENCE</scope>
    <source>
        <strain evidence="15">UMB0763</strain>
    </source>
</reference>
<dbReference type="Pfam" id="PF00633">
    <property type="entry name" value="HHH"/>
    <property type="match status" value="1"/>
</dbReference>
<dbReference type="InterPro" id="IPR003265">
    <property type="entry name" value="HhH-GPD_domain"/>
</dbReference>
<evidence type="ECO:0000256" key="10">
    <source>
        <dbReference type="ARBA" id="ARBA00023004"/>
    </source>
</evidence>
<evidence type="ECO:0000256" key="12">
    <source>
        <dbReference type="ARBA" id="ARBA00023204"/>
    </source>
</evidence>
<dbReference type="InterPro" id="IPR044298">
    <property type="entry name" value="MIG/MutY"/>
</dbReference>
<dbReference type="PANTHER" id="PTHR42944:SF1">
    <property type="entry name" value="ADENINE DNA GLYCOSYLASE"/>
    <property type="match status" value="1"/>
</dbReference>
<dbReference type="InterPro" id="IPR004036">
    <property type="entry name" value="Endonuclease-III-like_CS2"/>
</dbReference>
<evidence type="ECO:0000256" key="1">
    <source>
        <dbReference type="ARBA" id="ARBA00000843"/>
    </source>
</evidence>
<dbReference type="SUPFAM" id="SSF48150">
    <property type="entry name" value="DNA-glycosylase"/>
    <property type="match status" value="1"/>
</dbReference>
<dbReference type="GO" id="GO:0006284">
    <property type="term" value="P:base-excision repair"/>
    <property type="evidence" value="ECO:0007669"/>
    <property type="project" value="InterPro"/>
</dbReference>
<evidence type="ECO:0000256" key="2">
    <source>
        <dbReference type="ARBA" id="ARBA00001966"/>
    </source>
</evidence>
<dbReference type="GO" id="GO:0046872">
    <property type="term" value="F:metal ion binding"/>
    <property type="evidence" value="ECO:0007669"/>
    <property type="project" value="UniProtKB-KW"/>
</dbReference>
<evidence type="ECO:0000313" key="15">
    <source>
        <dbReference type="EMBL" id="WOT02439.1"/>
    </source>
</evidence>
<evidence type="ECO:0000256" key="8">
    <source>
        <dbReference type="ARBA" id="ARBA00022763"/>
    </source>
</evidence>
<organism evidence="15 16">
    <name type="scientific">Corynebacterium pyruviciproducens</name>
    <dbReference type="NCBI Taxonomy" id="598660"/>
    <lineage>
        <taxon>Bacteria</taxon>
        <taxon>Bacillati</taxon>
        <taxon>Actinomycetota</taxon>
        <taxon>Actinomycetes</taxon>
        <taxon>Mycobacteriales</taxon>
        <taxon>Corynebacteriaceae</taxon>
        <taxon>Corynebacterium</taxon>
    </lineage>
</organism>
<dbReference type="InterPro" id="IPR011257">
    <property type="entry name" value="DNA_glycosylase"/>
</dbReference>
<keyword evidence="10" id="KW-0408">Iron</keyword>
<dbReference type="KEGG" id="cpyr:CYJ47_01285"/>
<keyword evidence="6" id="KW-0004">4Fe-4S</keyword>
<dbReference type="GO" id="GO:0006298">
    <property type="term" value="P:mismatch repair"/>
    <property type="evidence" value="ECO:0007669"/>
    <property type="project" value="TreeGrafter"/>
</dbReference>
<dbReference type="Gene3D" id="1.10.1670.10">
    <property type="entry name" value="Helix-hairpin-Helix base-excision DNA repair enzymes (C-terminal)"/>
    <property type="match status" value="1"/>
</dbReference>
<accession>A0AAF0YV30</accession>
<dbReference type="GO" id="GO:0032357">
    <property type="term" value="F:oxidized purine DNA binding"/>
    <property type="evidence" value="ECO:0007669"/>
    <property type="project" value="TreeGrafter"/>
</dbReference>
<evidence type="ECO:0000256" key="5">
    <source>
        <dbReference type="ARBA" id="ARBA00022023"/>
    </source>
</evidence>
<dbReference type="EC" id="3.2.2.31" evidence="4"/>
<evidence type="ECO:0000256" key="13">
    <source>
        <dbReference type="ARBA" id="ARBA00023295"/>
    </source>
</evidence>
<comment type="similarity">
    <text evidence="3">Belongs to the Nth/MutY family.</text>
</comment>
<dbReference type="GO" id="GO:0035485">
    <property type="term" value="F:adenine/guanine mispair binding"/>
    <property type="evidence" value="ECO:0007669"/>
    <property type="project" value="TreeGrafter"/>
</dbReference>
<dbReference type="Gene3D" id="1.10.340.30">
    <property type="entry name" value="Hypothetical protein, domain 2"/>
    <property type="match status" value="1"/>
</dbReference>
<evidence type="ECO:0000256" key="7">
    <source>
        <dbReference type="ARBA" id="ARBA00022723"/>
    </source>
</evidence>
<keyword evidence="13" id="KW-0326">Glycosidase</keyword>
<evidence type="ECO:0000256" key="3">
    <source>
        <dbReference type="ARBA" id="ARBA00008343"/>
    </source>
</evidence>
<evidence type="ECO:0000256" key="6">
    <source>
        <dbReference type="ARBA" id="ARBA00022485"/>
    </source>
</evidence>
<dbReference type="PANTHER" id="PTHR42944">
    <property type="entry name" value="ADENINE DNA GLYCOSYLASE"/>
    <property type="match status" value="1"/>
</dbReference>
<reference evidence="15" key="2">
    <citation type="submission" date="2023-10" db="EMBL/GenBank/DDBJ databases">
        <authorList>
            <person name="Choi B."/>
        </authorList>
    </citation>
    <scope>NUCLEOTIDE SEQUENCE</scope>
    <source>
        <strain evidence="15">UMB0763</strain>
    </source>
</reference>
<feature type="domain" description="HhH-GPD" evidence="14">
    <location>
        <begin position="37"/>
        <end position="178"/>
    </location>
</feature>
<keyword evidence="7" id="KW-0479">Metal-binding</keyword>
<evidence type="ECO:0000256" key="9">
    <source>
        <dbReference type="ARBA" id="ARBA00022801"/>
    </source>
</evidence>
<evidence type="ECO:0000256" key="4">
    <source>
        <dbReference type="ARBA" id="ARBA00012045"/>
    </source>
</evidence>
<dbReference type="Proteomes" id="UP000234560">
    <property type="component" value="Chromosome"/>
</dbReference>
<comment type="cofactor">
    <cofactor evidence="2">
        <name>[4Fe-4S] cluster</name>
        <dbReference type="ChEBI" id="CHEBI:49883"/>
    </cofactor>
</comment>
<dbReference type="InterPro" id="IPR023170">
    <property type="entry name" value="HhH_base_excis_C"/>
</dbReference>
<dbReference type="SMART" id="SM00525">
    <property type="entry name" value="FES"/>
    <property type="match status" value="1"/>
</dbReference>